<dbReference type="STRING" id="1642647.PSM36_2423"/>
<accession>A0A1R3T9E8</accession>
<dbReference type="SUPFAM" id="SSF50969">
    <property type="entry name" value="YVTN repeat-like/Quinoprotein amine dehydrogenase"/>
    <property type="match status" value="1"/>
</dbReference>
<evidence type="ECO:0008006" key="4">
    <source>
        <dbReference type="Google" id="ProtNLM"/>
    </source>
</evidence>
<feature type="signal peptide" evidence="1">
    <location>
        <begin position="1"/>
        <end position="23"/>
    </location>
</feature>
<name>A0A1R3T9E8_9BACT</name>
<proteinExistence type="predicted"/>
<sequence>MMKNSTTLLLALIILLLPSCINKSTQTEKHHSHRNNIINIHGQIQEIQFEEAYLSNFARIYIMDDYLIISDHKSFENLIYIFDKNNFNCIANIAPKGQGPYEITNMGHIGIDEKNRIFYVTDHGKQKIFSYQLNSVLTDPSYKPVEKLNLNEHQFPSRYMLINDSLCIGLIIEPIGNYGFNQSIAKWNINSGEIIPMKYTHPEIERKRVSFAVSQENGIYVECYHHHELFTICDLEGNLKYNVYGRKWDNRTSNAKQYFGDVIICNNRILASFFDGMDRTFSNDDLPTQLLVFDINGNYINTLETGYRIINLCYDDRNDRLAMHFDDMIQFGYLTLDDNLLN</sequence>
<dbReference type="AlphaFoldDB" id="A0A1R3T9E8"/>
<protein>
    <recommendedName>
        <fullName evidence="4">6-bladed beta-propeller</fullName>
    </recommendedName>
</protein>
<keyword evidence="3" id="KW-1185">Reference proteome</keyword>
<gene>
    <name evidence="2" type="ORF">PSM36_2423</name>
</gene>
<feature type="chain" id="PRO_5013023515" description="6-bladed beta-propeller" evidence="1">
    <location>
        <begin position="24"/>
        <end position="342"/>
    </location>
</feature>
<evidence type="ECO:0000256" key="1">
    <source>
        <dbReference type="SAM" id="SignalP"/>
    </source>
</evidence>
<evidence type="ECO:0000313" key="2">
    <source>
        <dbReference type="EMBL" id="SCD21227.1"/>
    </source>
</evidence>
<organism evidence="2 3">
    <name type="scientific">Proteiniphilum saccharofermentans</name>
    <dbReference type="NCBI Taxonomy" id="1642647"/>
    <lineage>
        <taxon>Bacteria</taxon>
        <taxon>Pseudomonadati</taxon>
        <taxon>Bacteroidota</taxon>
        <taxon>Bacteroidia</taxon>
        <taxon>Bacteroidales</taxon>
        <taxon>Dysgonomonadaceae</taxon>
        <taxon>Proteiniphilum</taxon>
    </lineage>
</organism>
<dbReference type="Proteomes" id="UP000187464">
    <property type="component" value="Chromosome I"/>
</dbReference>
<dbReference type="Pfam" id="PF17170">
    <property type="entry name" value="DUF5128"/>
    <property type="match status" value="1"/>
</dbReference>
<dbReference type="KEGG" id="psac:PSM36_2423"/>
<dbReference type="EMBL" id="LT605205">
    <property type="protein sequence ID" value="SCD21227.1"/>
    <property type="molecule type" value="Genomic_DNA"/>
</dbReference>
<reference evidence="3" key="1">
    <citation type="submission" date="2016-08" db="EMBL/GenBank/DDBJ databases">
        <authorList>
            <person name="Wibberg D."/>
        </authorList>
    </citation>
    <scope>NUCLEOTIDE SEQUENCE [LARGE SCALE GENOMIC DNA]</scope>
</reference>
<dbReference type="InterPro" id="IPR011044">
    <property type="entry name" value="Quino_amine_DH_bsu"/>
</dbReference>
<keyword evidence="1" id="KW-0732">Signal</keyword>
<evidence type="ECO:0000313" key="3">
    <source>
        <dbReference type="Proteomes" id="UP000187464"/>
    </source>
</evidence>